<dbReference type="InterPro" id="IPR036388">
    <property type="entry name" value="WH-like_DNA-bd_sf"/>
</dbReference>
<name>A0A9Q0CQL6_9POAL</name>
<dbReference type="GO" id="GO:0043531">
    <property type="term" value="F:ADP binding"/>
    <property type="evidence" value="ECO:0007669"/>
    <property type="project" value="InterPro"/>
</dbReference>
<keyword evidence="4" id="KW-0067">ATP-binding</keyword>
<dbReference type="GO" id="GO:0042742">
    <property type="term" value="P:defense response to bacterium"/>
    <property type="evidence" value="ECO:0007669"/>
    <property type="project" value="UniProtKB-ARBA"/>
</dbReference>
<dbReference type="Gene3D" id="1.10.8.430">
    <property type="entry name" value="Helical domain of apoptotic protease-activating factors"/>
    <property type="match status" value="1"/>
</dbReference>
<dbReference type="GO" id="GO:0002758">
    <property type="term" value="P:innate immune response-activating signaling pathway"/>
    <property type="evidence" value="ECO:0007669"/>
    <property type="project" value="UniProtKB-ARBA"/>
</dbReference>
<evidence type="ECO:0000256" key="4">
    <source>
        <dbReference type="ARBA" id="ARBA00022840"/>
    </source>
</evidence>
<dbReference type="AlphaFoldDB" id="A0A9Q0CQL6"/>
<dbReference type="InterPro" id="IPR058922">
    <property type="entry name" value="WHD_DRP"/>
</dbReference>
<feature type="domain" description="Disease resistance protein winged helix" evidence="6">
    <location>
        <begin position="401"/>
        <end position="467"/>
    </location>
</feature>
<comment type="similarity">
    <text evidence="1">Belongs to the disease resistance NB-LRR family.</text>
</comment>
<dbReference type="PRINTS" id="PR00364">
    <property type="entry name" value="DISEASERSIST"/>
</dbReference>
<dbReference type="GO" id="GO:0009626">
    <property type="term" value="P:plant-type hypersensitive response"/>
    <property type="evidence" value="ECO:0007669"/>
    <property type="project" value="UniProtKB-ARBA"/>
</dbReference>
<keyword evidence="2" id="KW-0677">Repeat</keyword>
<dbReference type="InterPro" id="IPR032675">
    <property type="entry name" value="LRR_dom_sf"/>
</dbReference>
<protein>
    <recommendedName>
        <fullName evidence="9">NB-ARC domain-containing protein</fullName>
    </recommendedName>
</protein>
<dbReference type="Pfam" id="PF23559">
    <property type="entry name" value="WHD_DRP"/>
    <property type="match status" value="1"/>
</dbReference>
<dbReference type="InterPro" id="IPR042197">
    <property type="entry name" value="Apaf_helical"/>
</dbReference>
<evidence type="ECO:0000256" key="3">
    <source>
        <dbReference type="ARBA" id="ARBA00022821"/>
    </source>
</evidence>
<feature type="domain" description="NB-ARC" evidence="5">
    <location>
        <begin position="155"/>
        <end position="311"/>
    </location>
</feature>
<reference evidence="7" key="1">
    <citation type="journal article" date="2022" name="Cell">
        <title>Repeat-based holocentromeres influence genome architecture and karyotype evolution.</title>
        <authorList>
            <person name="Hofstatter P.G."/>
            <person name="Thangavel G."/>
            <person name="Lux T."/>
            <person name="Neumann P."/>
            <person name="Vondrak T."/>
            <person name="Novak P."/>
            <person name="Zhang M."/>
            <person name="Costa L."/>
            <person name="Castellani M."/>
            <person name="Scott A."/>
            <person name="Toegelov H."/>
            <person name="Fuchs J."/>
            <person name="Mata-Sucre Y."/>
            <person name="Dias Y."/>
            <person name="Vanzela A.L.L."/>
            <person name="Huettel B."/>
            <person name="Almeida C.C.S."/>
            <person name="Simkova H."/>
            <person name="Souza G."/>
            <person name="Pedrosa-Harand A."/>
            <person name="Macas J."/>
            <person name="Mayer K.F.X."/>
            <person name="Houben A."/>
            <person name="Marques A."/>
        </authorList>
    </citation>
    <scope>NUCLEOTIDE SEQUENCE</scope>
    <source>
        <strain evidence="7">RhyBre1mFocal</strain>
    </source>
</reference>
<dbReference type="SUPFAM" id="SSF52540">
    <property type="entry name" value="P-loop containing nucleoside triphosphate hydrolases"/>
    <property type="match status" value="1"/>
</dbReference>
<dbReference type="InterPro" id="IPR002182">
    <property type="entry name" value="NB-ARC"/>
</dbReference>
<dbReference type="SUPFAM" id="SSF52058">
    <property type="entry name" value="L domain-like"/>
    <property type="match status" value="1"/>
</dbReference>
<evidence type="ECO:0000256" key="2">
    <source>
        <dbReference type="ARBA" id="ARBA00022737"/>
    </source>
</evidence>
<gene>
    <name evidence="7" type="ORF">LUZ63_006271</name>
</gene>
<dbReference type="PANTHER" id="PTHR33463">
    <property type="entry name" value="NB-ARC DOMAIN-CONTAINING PROTEIN-RELATED"/>
    <property type="match status" value="1"/>
</dbReference>
<keyword evidence="3" id="KW-0611">Plant defense</keyword>
<evidence type="ECO:0000256" key="1">
    <source>
        <dbReference type="ARBA" id="ARBA00008894"/>
    </source>
</evidence>
<evidence type="ECO:0008006" key="9">
    <source>
        <dbReference type="Google" id="ProtNLM"/>
    </source>
</evidence>
<dbReference type="FunFam" id="3.40.50.300:FF:001091">
    <property type="entry name" value="Probable disease resistance protein At1g61300"/>
    <property type="match status" value="1"/>
</dbReference>
<dbReference type="Gene3D" id="1.10.10.10">
    <property type="entry name" value="Winged helix-like DNA-binding domain superfamily/Winged helix DNA-binding domain"/>
    <property type="match status" value="1"/>
</dbReference>
<dbReference type="InterPro" id="IPR027417">
    <property type="entry name" value="P-loop_NTPase"/>
</dbReference>
<dbReference type="GO" id="GO:0005524">
    <property type="term" value="F:ATP binding"/>
    <property type="evidence" value="ECO:0007669"/>
    <property type="project" value="UniProtKB-KW"/>
</dbReference>
<dbReference type="Gene3D" id="3.80.10.10">
    <property type="entry name" value="Ribonuclease Inhibitor"/>
    <property type="match status" value="2"/>
</dbReference>
<evidence type="ECO:0000259" key="5">
    <source>
        <dbReference type="Pfam" id="PF00931"/>
    </source>
</evidence>
<dbReference type="Proteomes" id="UP001151287">
    <property type="component" value="Unassembled WGS sequence"/>
</dbReference>
<organism evidence="7 8">
    <name type="scientific">Rhynchospora breviuscula</name>
    <dbReference type="NCBI Taxonomy" id="2022672"/>
    <lineage>
        <taxon>Eukaryota</taxon>
        <taxon>Viridiplantae</taxon>
        <taxon>Streptophyta</taxon>
        <taxon>Embryophyta</taxon>
        <taxon>Tracheophyta</taxon>
        <taxon>Spermatophyta</taxon>
        <taxon>Magnoliopsida</taxon>
        <taxon>Liliopsida</taxon>
        <taxon>Poales</taxon>
        <taxon>Cyperaceae</taxon>
        <taxon>Cyperoideae</taxon>
        <taxon>Rhynchosporeae</taxon>
        <taxon>Rhynchospora</taxon>
    </lineage>
</organism>
<dbReference type="OrthoDB" id="1356450at2759"/>
<comment type="caution">
    <text evidence="7">The sequence shown here is derived from an EMBL/GenBank/DDBJ whole genome shotgun (WGS) entry which is preliminary data.</text>
</comment>
<dbReference type="Gene3D" id="3.40.50.300">
    <property type="entry name" value="P-loop containing nucleotide triphosphate hydrolases"/>
    <property type="match status" value="1"/>
</dbReference>
<sequence length="898" mass="103587">MEFVNSVITNTICEFAGTIVEHALYPFQVDNNITDLESATRDLVALKEDVKTSIEIAERQNGFRTNQAVEWLNKVDTIEKEVDEIQENNYKRRRSFWSNYTTSSSAVKKLRDLRSLCDQKATIEVTAHLPPPLSQEMPASSSKSPNLEFALHHIKDNVHNIIGIWGMGGVGKTHLLEQINNELSSDPAFKVVVFVTCFKECSEENVQNKIIDQLTLVRSDSMEQKQITIYNFLKERSFVVLLDDLWGRVDLKTIGIPDPMNAIGTCKRKVVLTTRSTEVCGQMEVKKKIKVDVLSWDDAWSLFKEKATEETIDSDPLIQKHAVAVVKELGGLPLALITIGRVMHDKMDAREWELAIMLLKQARLNDVEFSHVNQSVFHILKFSYDSLKTDALRQCFLHCSLWPEDYQFWKDDLVQFWIGLGLIDEPKIQAAYNVGYCYISRLQALCLLEVGNNDNAMKMHDVIRDMALWIMNSQGKYTNKWIVQAGAYQEQQEIEISGETEKLSIMMNFASKISISITCSFTKLSTLLLNNNSIEDSKTLRLELFSKLNFLDLSWNFLKAFSVKICKLVHLQFLNLSFNMTLKSLLPEKFGTLINLKYLHLRKTQCTFPNRVLSKLKALRVLDLYDCYVVENFHEFLVLQDDLLCLPHFEALGITISSMHNFHEFSQKVSVPIRWFNICNYKESCLSFSSCFLGNSSLQSNLNIINIGTMNIVEFVKFESTSETRKACHLERLENLFFQQMWNMKEVIWNGLDPKDVFPRLQYLLFGNCAELTSISWVIYLPSIRRLELVGCKSIKQLIRIDELKNRGLEVSQPSFPLLKIMSLDSNDELERISDTITFPALECLNVIRCNKLKKLPFELRNTPKKLRLIRGDEEWWNNIKMENGTDKSSVQPFFKKR</sequence>
<keyword evidence="4" id="KW-0547">Nucleotide-binding</keyword>
<dbReference type="Pfam" id="PF00931">
    <property type="entry name" value="NB-ARC"/>
    <property type="match status" value="1"/>
</dbReference>
<accession>A0A9Q0CQL6</accession>
<proteinExistence type="inferred from homology"/>
<keyword evidence="8" id="KW-1185">Reference proteome</keyword>
<dbReference type="InterPro" id="IPR050905">
    <property type="entry name" value="Plant_NBS-LRR"/>
</dbReference>
<evidence type="ECO:0000313" key="8">
    <source>
        <dbReference type="Proteomes" id="UP001151287"/>
    </source>
</evidence>
<dbReference type="EMBL" id="JAMQYH010000002">
    <property type="protein sequence ID" value="KAJ1697759.1"/>
    <property type="molecule type" value="Genomic_DNA"/>
</dbReference>
<evidence type="ECO:0000313" key="7">
    <source>
        <dbReference type="EMBL" id="KAJ1697759.1"/>
    </source>
</evidence>
<dbReference type="PANTHER" id="PTHR33463:SF207">
    <property type="entry name" value="AAA+ ATPASE DOMAIN-CONTAINING PROTEIN"/>
    <property type="match status" value="1"/>
</dbReference>
<evidence type="ECO:0000259" key="6">
    <source>
        <dbReference type="Pfam" id="PF23559"/>
    </source>
</evidence>
<dbReference type="FunFam" id="1.10.10.10:FF:000322">
    <property type="entry name" value="Probable disease resistance protein At1g63360"/>
    <property type="match status" value="1"/>
</dbReference>